<dbReference type="AlphaFoldDB" id="A0A090W0U6"/>
<dbReference type="Proteomes" id="UP000029646">
    <property type="component" value="Unassembled WGS sequence"/>
</dbReference>
<reference evidence="5" key="1">
    <citation type="journal article" date="2014" name="Genome Announc.">
        <title>Draft Genome Sequence of Marine Flavobacterium Jejuia pallidilutea Strain 11shimoA1 and Pigmentation Mutants.</title>
        <authorList>
            <person name="Takatani N."/>
            <person name="Nakanishi M."/>
            <person name="Meirelles P."/>
            <person name="Mino S."/>
            <person name="Suda W."/>
            <person name="Oshima K."/>
            <person name="Hattori M."/>
            <person name="Ohkuma M."/>
            <person name="Hosokawa M."/>
            <person name="Miyashita K."/>
            <person name="Thompson F.L."/>
            <person name="Niwa A."/>
            <person name="Sawabe T."/>
            <person name="Sawabe T."/>
        </authorList>
    </citation>
    <scope>NUCLEOTIDE SEQUENCE [LARGE SCALE GENOMIC DNA]</scope>
    <source>
        <strain evidence="5">JCM 19538</strain>
    </source>
</reference>
<name>A0A090W0U6_9FLAO</name>
<evidence type="ECO:0000313" key="2">
    <source>
        <dbReference type="EMBL" id="GAL69828.1"/>
    </source>
</evidence>
<dbReference type="STRING" id="504487.JCM19538_930"/>
<accession>A0A090W0U6</accession>
<protein>
    <submittedName>
        <fullName evidence="2">Uncharacterized protein</fullName>
    </submittedName>
</protein>
<keyword evidence="5" id="KW-1185">Reference proteome</keyword>
<evidence type="ECO:0000313" key="1">
    <source>
        <dbReference type="EMBL" id="GAL66569.1"/>
    </source>
</evidence>
<dbReference type="Proteomes" id="UP000029641">
    <property type="component" value="Unassembled WGS sequence"/>
</dbReference>
<evidence type="ECO:0000313" key="3">
    <source>
        <dbReference type="EMBL" id="GAL90872.1"/>
    </source>
</evidence>
<dbReference type="EMBL" id="BBNR01000005">
    <property type="protein sequence ID" value="GAL66569.1"/>
    <property type="molecule type" value="Genomic_DNA"/>
</dbReference>
<evidence type="ECO:0000313" key="4">
    <source>
        <dbReference type="Proteomes" id="UP000029646"/>
    </source>
</evidence>
<dbReference type="Proteomes" id="UP000030184">
    <property type="component" value="Unassembled WGS sequence"/>
</dbReference>
<organism evidence="2 4">
    <name type="scientific">Jejuia pallidilutea</name>
    <dbReference type="NCBI Taxonomy" id="504487"/>
    <lineage>
        <taxon>Bacteria</taxon>
        <taxon>Pseudomonadati</taxon>
        <taxon>Bacteroidota</taxon>
        <taxon>Flavobacteriia</taxon>
        <taxon>Flavobacteriales</taxon>
        <taxon>Flavobacteriaceae</taxon>
        <taxon>Jejuia</taxon>
    </lineage>
</organism>
<proteinExistence type="predicted"/>
<gene>
    <name evidence="1" type="ORF">JCM19301_3047</name>
    <name evidence="2" type="ORF">JCM19302_723</name>
    <name evidence="3" type="ORF">JCM19538_930</name>
</gene>
<sequence length="37" mass="4490">MKPLDDIAFGAYRLDFNFYLRSSLNTFKYGQDNYKNY</sequence>
<evidence type="ECO:0000313" key="5">
    <source>
        <dbReference type="Proteomes" id="UP000030184"/>
    </source>
</evidence>
<dbReference type="EMBL" id="BBNS01000003">
    <property type="protein sequence ID" value="GAL69828.1"/>
    <property type="molecule type" value="Genomic_DNA"/>
</dbReference>
<dbReference type="EMBL" id="BBNY01000090">
    <property type="protein sequence ID" value="GAL90872.1"/>
    <property type="molecule type" value="Genomic_DNA"/>
</dbReference>
<comment type="caution">
    <text evidence="2">The sequence shown here is derived from an EMBL/GenBank/DDBJ whole genome shotgun (WGS) entry which is preliminary data.</text>
</comment>